<dbReference type="Proteomes" id="UP000195521">
    <property type="component" value="Unassembled WGS sequence"/>
</dbReference>
<organism evidence="3 4">
    <name type="scientific">Plasmodium gonderi</name>
    <dbReference type="NCBI Taxonomy" id="77519"/>
    <lineage>
        <taxon>Eukaryota</taxon>
        <taxon>Sar</taxon>
        <taxon>Alveolata</taxon>
        <taxon>Apicomplexa</taxon>
        <taxon>Aconoidasida</taxon>
        <taxon>Haemosporida</taxon>
        <taxon>Plasmodiidae</taxon>
        <taxon>Plasmodium</taxon>
        <taxon>Plasmodium (Plasmodium)</taxon>
    </lineage>
</organism>
<dbReference type="GO" id="GO:0003723">
    <property type="term" value="F:RNA binding"/>
    <property type="evidence" value="ECO:0007669"/>
    <property type="project" value="TreeGrafter"/>
</dbReference>
<sequence>MVLKCLRKALIVEVFPKREKNRIFEMNVRCMKNKRRGLKEQSRKKPLDIEKKIKNPDKYEEKMHFDNLIKGELYVPESCKGKKLAMLCNRLYYFNINDEELLDRYAQRAIVIVNSLGTKEISLILNTMRKFNHRNEKLLDTFAKHIPSKLHKGVPQDISLILNAYSHFNFIDKNLFNRICEEIPHKIPYFEHTHISSVVNAFYKLNIKDRIIIDDLVDEIIDRIDEFDAKSLTNIINSFSKLNYKNENKKVIWTTFIKGVRNLHKEFNFLETTLITNAFCKKKFKSEKVYHLLYEVLSCHIFEKNSIKENNSFLLCTIAHSFAKIKFYKKDLFHFILSHFSNEHNYVSLDSQHFSQLIYSCSAFNLNDKLFLDTYTKMVTKRMEKKKNELNEQALSTIAYSFAKLKIRDTNFFVLLSSYIIKEKICLSPQSLSLICYSYSKLKIKSQMLFYILSIQIFQNMNMFTKQGLSLILSAYANLKIFHVKMFDLINKYLTLYIDSFTPKECVLIASNYKHVIKCITDEVEQGNEEQAGTAVLLKTSNTKKELDNFVSLLKDKIEIFERQNKSGLKLNDHHDLSSPAGRRKGQEEGGEEKGDEGGEEKGDEGGEEKGDEEGEEKEDEEGEESFFSIFNQNDIIYDDSMVSEENPEGTSKNRTSYNDGTCNEGDYNNIMFNVVENRLTDSDSVISQVSDNIHDIKKKEGDAQKIYEKMFLSDVECGNTCMKDKIPLINEELKERLHTILNKQQNNCIEDENEKCANKTWEKTTKSLLELMTSNKPPKINYENENFIKSAEQVETEFIKEYISEQQEHNDKDKNESLKKIKGRKKKVHNMLSKNYQLVSDLTTLKKKWNDFYKPS</sequence>
<feature type="compositionally biased region" description="Basic and acidic residues" evidence="1">
    <location>
        <begin position="585"/>
        <end position="609"/>
    </location>
</feature>
<dbReference type="EMBL" id="BDQF01000015">
    <property type="protein sequence ID" value="GAW83592.1"/>
    <property type="molecule type" value="Genomic_DNA"/>
</dbReference>
<reference evidence="4" key="1">
    <citation type="submission" date="2017-04" db="EMBL/GenBank/DDBJ databases">
        <title>Plasmodium gonderi genome.</title>
        <authorList>
            <person name="Arisue N."/>
            <person name="Honma H."/>
            <person name="Kawai S."/>
            <person name="Tougan T."/>
            <person name="Tanabe K."/>
            <person name="Horii T."/>
        </authorList>
    </citation>
    <scope>NUCLEOTIDE SEQUENCE [LARGE SCALE GENOMIC DNA]</scope>
    <source>
        <strain evidence="4">ATCC 30045</strain>
    </source>
</reference>
<name>A0A1Y1JRZ2_PLAGO</name>
<comment type="caution">
    <text evidence="3">The sequence shown here is derived from an EMBL/GenBank/DDBJ whole genome shotgun (WGS) entry which is preliminary data.</text>
</comment>
<evidence type="ECO:0000256" key="1">
    <source>
        <dbReference type="SAM" id="MobiDB-lite"/>
    </source>
</evidence>
<feature type="compositionally biased region" description="Acidic residues" evidence="1">
    <location>
        <begin position="610"/>
        <end position="625"/>
    </location>
</feature>
<dbReference type="OMA" id="YEEKMHF"/>
<evidence type="ECO:0000313" key="3">
    <source>
        <dbReference type="EMBL" id="GAW83592.1"/>
    </source>
</evidence>
<dbReference type="InterPro" id="IPR050870">
    <property type="entry name" value="FAST_kinase"/>
</dbReference>
<keyword evidence="4" id="KW-1185">Reference proteome</keyword>
<proteinExistence type="predicted"/>
<dbReference type="GO" id="GO:0005759">
    <property type="term" value="C:mitochondrial matrix"/>
    <property type="evidence" value="ECO:0007669"/>
    <property type="project" value="TreeGrafter"/>
</dbReference>
<evidence type="ECO:0000259" key="2">
    <source>
        <dbReference type="Pfam" id="PF26172"/>
    </source>
</evidence>
<protein>
    <recommendedName>
        <fullName evidence="2">RNA-editing substrate-binding complex 8 protein HEAT repeats domain-containing protein</fullName>
    </recommendedName>
</protein>
<gene>
    <name evidence="3" type="ORF">PGO_143900</name>
</gene>
<dbReference type="InterPro" id="IPR058977">
    <property type="entry name" value="RESC8_HEAT"/>
</dbReference>
<dbReference type="PANTHER" id="PTHR21228">
    <property type="entry name" value="FAST LEU-RICH DOMAIN-CONTAINING"/>
    <property type="match status" value="1"/>
</dbReference>
<dbReference type="GeneID" id="39750338"/>
<feature type="region of interest" description="Disordered" evidence="1">
    <location>
        <begin position="806"/>
        <end position="825"/>
    </location>
</feature>
<feature type="domain" description="RNA-editing substrate-binding complex 8 protein HEAT repeats" evidence="2">
    <location>
        <begin position="94"/>
        <end position="414"/>
    </location>
</feature>
<dbReference type="RefSeq" id="XP_028546181.1">
    <property type="nucleotide sequence ID" value="XM_028690380.1"/>
</dbReference>
<dbReference type="PANTHER" id="PTHR21228:SF40">
    <property type="entry name" value="LD45607P"/>
    <property type="match status" value="1"/>
</dbReference>
<dbReference type="Pfam" id="PF26172">
    <property type="entry name" value="RESC8"/>
    <property type="match status" value="1"/>
</dbReference>
<feature type="region of interest" description="Disordered" evidence="1">
    <location>
        <begin position="570"/>
        <end position="625"/>
    </location>
</feature>
<accession>A0A1Y1JRZ2</accession>
<dbReference type="AlphaFoldDB" id="A0A1Y1JRZ2"/>
<evidence type="ECO:0000313" key="4">
    <source>
        <dbReference type="Proteomes" id="UP000195521"/>
    </source>
</evidence>
<dbReference type="GO" id="GO:0035770">
    <property type="term" value="C:ribonucleoprotein granule"/>
    <property type="evidence" value="ECO:0007669"/>
    <property type="project" value="TreeGrafter"/>
</dbReference>
<feature type="compositionally biased region" description="Basic and acidic residues" evidence="1">
    <location>
        <begin position="806"/>
        <end position="820"/>
    </location>
</feature>
<dbReference type="OrthoDB" id="430737at2759"/>
<dbReference type="GO" id="GO:0044528">
    <property type="term" value="P:regulation of mitochondrial mRNA stability"/>
    <property type="evidence" value="ECO:0007669"/>
    <property type="project" value="TreeGrafter"/>
</dbReference>
<dbReference type="GO" id="GO:0000963">
    <property type="term" value="P:mitochondrial RNA processing"/>
    <property type="evidence" value="ECO:0007669"/>
    <property type="project" value="TreeGrafter"/>
</dbReference>